<dbReference type="GO" id="GO:0000160">
    <property type="term" value="P:phosphorelay signal transduction system"/>
    <property type="evidence" value="ECO:0007669"/>
    <property type="project" value="UniProtKB-KW"/>
</dbReference>
<dbReference type="InterPro" id="IPR051552">
    <property type="entry name" value="HptR"/>
</dbReference>
<feature type="modified residue" description="4-aspartylphosphate" evidence="10">
    <location>
        <position position="57"/>
    </location>
</feature>
<dbReference type="Pfam" id="PF17853">
    <property type="entry name" value="GGDEF_2"/>
    <property type="match status" value="1"/>
</dbReference>
<dbReference type="PROSITE" id="PS50110">
    <property type="entry name" value="RESPONSE_REGULATORY"/>
    <property type="match status" value="1"/>
</dbReference>
<evidence type="ECO:0000256" key="10">
    <source>
        <dbReference type="PROSITE-ProRule" id="PRU00169"/>
    </source>
</evidence>
<dbReference type="EMBL" id="JAQIFT010000040">
    <property type="protein sequence ID" value="MDA3731744.1"/>
    <property type="molecule type" value="Genomic_DNA"/>
</dbReference>
<organism evidence="13 14">
    <name type="scientific">Holtiella tumoricola</name>
    <dbReference type="NCBI Taxonomy" id="3018743"/>
    <lineage>
        <taxon>Bacteria</taxon>
        <taxon>Bacillati</taxon>
        <taxon>Bacillota</taxon>
        <taxon>Clostridia</taxon>
        <taxon>Lachnospirales</taxon>
        <taxon>Cellulosilyticaceae</taxon>
        <taxon>Holtiella</taxon>
    </lineage>
</organism>
<dbReference type="RefSeq" id="WP_053983537.1">
    <property type="nucleotide sequence ID" value="NZ_JAQIFT010000040.1"/>
</dbReference>
<evidence type="ECO:0000259" key="11">
    <source>
        <dbReference type="PROSITE" id="PS01124"/>
    </source>
</evidence>
<dbReference type="AlphaFoldDB" id="A0AA42DMN4"/>
<evidence type="ECO:0000256" key="9">
    <source>
        <dbReference type="ARBA" id="ARBA00024867"/>
    </source>
</evidence>
<keyword evidence="5" id="KW-0902">Two-component regulatory system</keyword>
<dbReference type="InterPro" id="IPR041522">
    <property type="entry name" value="CdaR_GGDEF"/>
</dbReference>
<comment type="function">
    <text evidence="9">May play the central regulatory role in sporulation. It may be an element of the effector pathway responsible for the activation of sporulation genes in response to nutritional stress. Spo0A may act in concert with spo0H (a sigma factor) to control the expression of some genes that are critical to the sporulation process.</text>
</comment>
<dbReference type="SUPFAM" id="SSF52172">
    <property type="entry name" value="CheY-like"/>
    <property type="match status" value="1"/>
</dbReference>
<evidence type="ECO:0000256" key="1">
    <source>
        <dbReference type="ARBA" id="ARBA00004496"/>
    </source>
</evidence>
<dbReference type="Proteomes" id="UP001169242">
    <property type="component" value="Unassembled WGS sequence"/>
</dbReference>
<sequence>MDYYKVVLVDDEEEIRRGIIRRIKWEELGFKIVGEAENGLEALEVIEKTLPDLVIADIKMPFMDGIRLTAEIHDRFPTIKVIILSGFDDFEYAREALKLGVIRYILKPINSIEIHTLLREVKVLLDEEILSKSNLNTLKQTYKKSLPLLKERFLNQWIEGYIEREILYDNLTELDIQLESQALAVVIIRPDEMNKKEMVHSSIPSKNLLKLAVFNIADEITRSEQLGLLFARKDELILLVDLKQGEHPKSSSYLFRGLDQIRSGVKKYLNTTVTIGVGSLCTDYTKLYKSYADASSALDYTITIGNDKIIYLDDIEPASHTSTVFEEEDEHTLLTMIKLGQEEKIQDAVDKMLGQLDGEWMALREYQIYIVGVLASILKLGRSMKVEMNSLLPQDTNLLEALSRLCTKEELREWLTKICLAMTRSIHDSRKDSKNELIEKAVEYIHLHYEDENLSSEAVCQYLHISTTYFSALFKKEMDVNFSTYLTQIRIEKAKTLLQTTNKKAAEVGYAVGYPEGHYFSYVFKKITGCSPTEYRNGKI</sequence>
<evidence type="ECO:0000256" key="3">
    <source>
        <dbReference type="ARBA" id="ARBA00022490"/>
    </source>
</evidence>
<evidence type="ECO:0000256" key="7">
    <source>
        <dbReference type="ARBA" id="ARBA00023125"/>
    </source>
</evidence>
<dbReference type="PANTHER" id="PTHR42713">
    <property type="entry name" value="HISTIDINE KINASE-RELATED"/>
    <property type="match status" value="1"/>
</dbReference>
<evidence type="ECO:0000256" key="5">
    <source>
        <dbReference type="ARBA" id="ARBA00023012"/>
    </source>
</evidence>
<evidence type="ECO:0000256" key="4">
    <source>
        <dbReference type="ARBA" id="ARBA00022553"/>
    </source>
</evidence>
<gene>
    <name evidence="13" type="ORF">PBV87_09665</name>
</gene>
<keyword evidence="3" id="KW-0963">Cytoplasm</keyword>
<dbReference type="SMART" id="SM00448">
    <property type="entry name" value="REC"/>
    <property type="match status" value="1"/>
</dbReference>
<dbReference type="GO" id="GO:0043565">
    <property type="term" value="F:sequence-specific DNA binding"/>
    <property type="evidence" value="ECO:0007669"/>
    <property type="project" value="InterPro"/>
</dbReference>
<reference evidence="13" key="1">
    <citation type="journal article" date="2023" name="Int. J. Syst. Evol. Microbiol.">
        <title>&lt;i&gt;Holtiella tumoricola&lt;/i&gt; gen. nov. sp. nov., isolated from a human clinical sample.</title>
        <authorList>
            <person name="Allen-Vercoe E."/>
            <person name="Daigneault M.C."/>
            <person name="Vancuren S.J."/>
            <person name="Cochrane K."/>
            <person name="O'Neal L.L."/>
            <person name="Sankaranarayanan K."/>
            <person name="Lawson P.A."/>
        </authorList>
    </citation>
    <scope>NUCLEOTIDE SEQUENCE</scope>
    <source>
        <strain evidence="13">CC70A</strain>
    </source>
</reference>
<evidence type="ECO:0000259" key="12">
    <source>
        <dbReference type="PROSITE" id="PS50110"/>
    </source>
</evidence>
<dbReference type="Pfam" id="PF00072">
    <property type="entry name" value="Response_reg"/>
    <property type="match status" value="1"/>
</dbReference>
<keyword evidence="14" id="KW-1185">Reference proteome</keyword>
<dbReference type="Gene3D" id="3.40.50.2300">
    <property type="match status" value="1"/>
</dbReference>
<evidence type="ECO:0000313" key="13">
    <source>
        <dbReference type="EMBL" id="MDA3731744.1"/>
    </source>
</evidence>
<feature type="domain" description="Response regulatory" evidence="12">
    <location>
        <begin position="5"/>
        <end position="122"/>
    </location>
</feature>
<evidence type="ECO:0000313" key="14">
    <source>
        <dbReference type="Proteomes" id="UP001169242"/>
    </source>
</evidence>
<dbReference type="SUPFAM" id="SSF46689">
    <property type="entry name" value="Homeodomain-like"/>
    <property type="match status" value="2"/>
</dbReference>
<keyword evidence="7" id="KW-0238">DNA-binding</keyword>
<dbReference type="Gene3D" id="1.10.10.60">
    <property type="entry name" value="Homeodomain-like"/>
    <property type="match status" value="2"/>
</dbReference>
<feature type="domain" description="HTH araC/xylS-type" evidence="11">
    <location>
        <begin position="439"/>
        <end position="538"/>
    </location>
</feature>
<evidence type="ECO:0000256" key="6">
    <source>
        <dbReference type="ARBA" id="ARBA00023015"/>
    </source>
</evidence>
<protein>
    <recommendedName>
        <fullName evidence="2">Stage 0 sporulation protein A homolog</fullName>
    </recommendedName>
</protein>
<comment type="subcellular location">
    <subcellularLocation>
        <location evidence="1">Cytoplasm</location>
    </subcellularLocation>
</comment>
<accession>A0AA42DMN4</accession>
<dbReference type="InterPro" id="IPR009057">
    <property type="entry name" value="Homeodomain-like_sf"/>
</dbReference>
<dbReference type="InterPro" id="IPR001789">
    <property type="entry name" value="Sig_transdc_resp-reg_receiver"/>
</dbReference>
<name>A0AA42DMN4_9FIRM</name>
<dbReference type="SMART" id="SM00342">
    <property type="entry name" value="HTH_ARAC"/>
    <property type="match status" value="1"/>
</dbReference>
<dbReference type="Pfam" id="PF12833">
    <property type="entry name" value="HTH_18"/>
    <property type="match status" value="1"/>
</dbReference>
<keyword evidence="8" id="KW-0804">Transcription</keyword>
<keyword evidence="4 10" id="KW-0597">Phosphoprotein</keyword>
<dbReference type="CDD" id="cd17536">
    <property type="entry name" value="REC_YesN-like"/>
    <property type="match status" value="1"/>
</dbReference>
<dbReference type="InterPro" id="IPR018060">
    <property type="entry name" value="HTH_AraC"/>
</dbReference>
<dbReference type="PANTHER" id="PTHR42713:SF3">
    <property type="entry name" value="TRANSCRIPTIONAL REGULATORY PROTEIN HPTR"/>
    <property type="match status" value="1"/>
</dbReference>
<dbReference type="GO" id="GO:0003700">
    <property type="term" value="F:DNA-binding transcription factor activity"/>
    <property type="evidence" value="ECO:0007669"/>
    <property type="project" value="InterPro"/>
</dbReference>
<evidence type="ECO:0000256" key="2">
    <source>
        <dbReference type="ARBA" id="ARBA00018672"/>
    </source>
</evidence>
<dbReference type="InterPro" id="IPR011006">
    <property type="entry name" value="CheY-like_superfamily"/>
</dbReference>
<proteinExistence type="predicted"/>
<evidence type="ECO:0000256" key="8">
    <source>
        <dbReference type="ARBA" id="ARBA00023163"/>
    </source>
</evidence>
<keyword evidence="6" id="KW-0805">Transcription regulation</keyword>
<comment type="caution">
    <text evidence="13">The sequence shown here is derived from an EMBL/GenBank/DDBJ whole genome shotgun (WGS) entry which is preliminary data.</text>
</comment>
<dbReference type="PROSITE" id="PS01124">
    <property type="entry name" value="HTH_ARAC_FAMILY_2"/>
    <property type="match status" value="1"/>
</dbReference>
<dbReference type="GO" id="GO:0005737">
    <property type="term" value="C:cytoplasm"/>
    <property type="evidence" value="ECO:0007669"/>
    <property type="project" value="UniProtKB-SubCell"/>
</dbReference>